<sequence>MFTKTTAIFGLVAAAASGAMADYPAEYPAYKADNVTTPAKGTAAPSPVWQYYNTTVPTTVVVQQLTTVCPEATTLTYNKIPYTVTKGETLTVTDCPCTVTKPVMKITSSLCAPGVTPTAMVPAVPATPGATYPAMPGSPAPGSPAPGYPAPPAGSAAPTVPAGAAPEYPPATTASVSAVYTAQPAPGSPSAIQVAGAPSSQSQSGFAVALFAAFMGALAL</sequence>
<proteinExistence type="predicted"/>
<evidence type="ECO:0000313" key="2">
    <source>
        <dbReference type="Proteomes" id="UP001497700"/>
    </source>
</evidence>
<accession>A0ACB9ZDF5</accession>
<comment type="caution">
    <text evidence="1">The sequence shown here is derived from an EMBL/GenBank/DDBJ whole genome shotgun (WGS) entry which is preliminary data.</text>
</comment>
<dbReference type="Proteomes" id="UP001497700">
    <property type="component" value="Unassembled WGS sequence"/>
</dbReference>
<reference evidence="1 2" key="1">
    <citation type="journal article" date="2022" name="New Phytol.">
        <title>Ecological generalism drives hyperdiversity of secondary metabolite gene clusters in xylarialean endophytes.</title>
        <authorList>
            <person name="Franco M.E.E."/>
            <person name="Wisecaver J.H."/>
            <person name="Arnold A.E."/>
            <person name="Ju Y.M."/>
            <person name="Slot J.C."/>
            <person name="Ahrendt S."/>
            <person name="Moore L.P."/>
            <person name="Eastman K.E."/>
            <person name="Scott K."/>
            <person name="Konkel Z."/>
            <person name="Mondo S.J."/>
            <person name="Kuo A."/>
            <person name="Hayes R.D."/>
            <person name="Haridas S."/>
            <person name="Andreopoulos B."/>
            <person name="Riley R."/>
            <person name="LaButti K."/>
            <person name="Pangilinan J."/>
            <person name="Lipzen A."/>
            <person name="Amirebrahimi M."/>
            <person name="Yan J."/>
            <person name="Adam C."/>
            <person name="Keymanesh K."/>
            <person name="Ng V."/>
            <person name="Louie K."/>
            <person name="Northen T."/>
            <person name="Drula E."/>
            <person name="Henrissat B."/>
            <person name="Hsieh H.M."/>
            <person name="Youens-Clark K."/>
            <person name="Lutzoni F."/>
            <person name="Miadlikowska J."/>
            <person name="Eastwood D.C."/>
            <person name="Hamelin R.C."/>
            <person name="Grigoriev I.V."/>
            <person name="U'Ren J.M."/>
        </authorList>
    </citation>
    <scope>NUCLEOTIDE SEQUENCE [LARGE SCALE GENOMIC DNA]</scope>
    <source>
        <strain evidence="1 2">CBS 119005</strain>
    </source>
</reference>
<name>A0ACB9ZDF5_9PEZI</name>
<protein>
    <submittedName>
        <fullName evidence="1">Uncharacterized protein</fullName>
    </submittedName>
</protein>
<evidence type="ECO:0000313" key="1">
    <source>
        <dbReference type="EMBL" id="KAI4869628.1"/>
    </source>
</evidence>
<gene>
    <name evidence="1" type="ORF">F4820DRAFT_385082</name>
</gene>
<organism evidence="1 2">
    <name type="scientific">Hypoxylon rubiginosum</name>
    <dbReference type="NCBI Taxonomy" id="110542"/>
    <lineage>
        <taxon>Eukaryota</taxon>
        <taxon>Fungi</taxon>
        <taxon>Dikarya</taxon>
        <taxon>Ascomycota</taxon>
        <taxon>Pezizomycotina</taxon>
        <taxon>Sordariomycetes</taxon>
        <taxon>Xylariomycetidae</taxon>
        <taxon>Xylariales</taxon>
        <taxon>Hypoxylaceae</taxon>
        <taxon>Hypoxylon</taxon>
    </lineage>
</organism>
<keyword evidence="2" id="KW-1185">Reference proteome</keyword>
<dbReference type="EMBL" id="MU393429">
    <property type="protein sequence ID" value="KAI4869628.1"/>
    <property type="molecule type" value="Genomic_DNA"/>
</dbReference>